<dbReference type="Proteomes" id="UP000015664">
    <property type="component" value="Unassembled WGS sequence"/>
</dbReference>
<comment type="caution">
    <text evidence="1">The sequence shown here is derived from an EMBL/GenBank/DDBJ whole genome shotgun (WGS) entry which is preliminary data.</text>
</comment>
<name>T0WPH4_LACLC</name>
<gene>
    <name evidence="1" type="ORF">LLT3_14805</name>
</gene>
<reference evidence="1 2" key="1">
    <citation type="journal article" date="2013" name="ISME J.">
        <title>Multifactorial diversity sustains microbial community stability.</title>
        <authorList>
            <person name="Erkus O."/>
            <person name="de Jager V.C."/>
            <person name="Spus M."/>
            <person name="van Alen-Boerrigter I.J."/>
            <person name="van Rijswijck I.M."/>
            <person name="Hazelwood L."/>
            <person name="Janssen P.W."/>
            <person name="van Hijum S.A."/>
            <person name="Kleerebezem M."/>
            <person name="Smid E.J."/>
        </authorList>
    </citation>
    <scope>NUCLEOTIDE SEQUENCE [LARGE SCALE GENOMIC DNA]</scope>
    <source>
        <strain evidence="1 2">TIFN3</strain>
    </source>
</reference>
<protein>
    <submittedName>
        <fullName evidence="1">Uncharacterized protein</fullName>
    </submittedName>
</protein>
<dbReference type="AlphaFoldDB" id="T0WPH4"/>
<sequence length="47" mass="5585">MTSSLGYAFVTDPQEVDFERKFNWFKSIAPSFEKCCQRQMEKELGKF</sequence>
<accession>T0WPH4</accession>
<proteinExistence type="predicted"/>
<organism evidence="1 2">
    <name type="scientific">Lactococcus cremoris subsp. cremoris TIFN3</name>
    <dbReference type="NCBI Taxonomy" id="1234873"/>
    <lineage>
        <taxon>Bacteria</taxon>
        <taxon>Bacillati</taxon>
        <taxon>Bacillota</taxon>
        <taxon>Bacilli</taxon>
        <taxon>Lactobacillales</taxon>
        <taxon>Streptococcaceae</taxon>
        <taxon>Lactococcus</taxon>
        <taxon>Lactococcus cremoris subsp. cremoris</taxon>
    </lineage>
</organism>
<dbReference type="EMBL" id="ATBE01000225">
    <property type="protein sequence ID" value="EQC95074.1"/>
    <property type="molecule type" value="Genomic_DNA"/>
</dbReference>
<dbReference type="PATRIC" id="fig|1234873.3.peg.1379"/>
<evidence type="ECO:0000313" key="2">
    <source>
        <dbReference type="Proteomes" id="UP000015664"/>
    </source>
</evidence>
<evidence type="ECO:0000313" key="1">
    <source>
        <dbReference type="EMBL" id="EQC95074.1"/>
    </source>
</evidence>